<name>A0A075HL88_9ARCH</name>
<organism evidence="1">
    <name type="scientific">uncultured marine thaumarchaeote KM3_69_H10</name>
    <dbReference type="NCBI Taxonomy" id="1456245"/>
    <lineage>
        <taxon>Archaea</taxon>
        <taxon>Nitrososphaerota</taxon>
        <taxon>environmental samples</taxon>
    </lineage>
</organism>
<dbReference type="EMBL" id="KF901022">
    <property type="protein sequence ID" value="AIF15177.1"/>
    <property type="molecule type" value="Genomic_DNA"/>
</dbReference>
<evidence type="ECO:0008006" key="2">
    <source>
        <dbReference type="Google" id="ProtNLM"/>
    </source>
</evidence>
<proteinExistence type="predicted"/>
<evidence type="ECO:0000313" key="1">
    <source>
        <dbReference type="EMBL" id="AIF15177.1"/>
    </source>
</evidence>
<dbReference type="AlphaFoldDB" id="A0A075HL88"/>
<sequence>MNNLHEDVQRWLIQENYSFNEAKTEEDNFKIIIKNADTFGNNLEIFEPKKQANILVIGIKVPLKNNQMMRFLKLGEKEKENFEKKITDFCYSIKAINKFFDEDGKKKVGVYIVLDKKEQLNQPSFTKTLVQIMEISDKTSQFLYKVF</sequence>
<reference evidence="1" key="1">
    <citation type="journal article" date="2014" name="Genome Biol. Evol.">
        <title>Pangenome evidence for extensive interdomain horizontal transfer affecting lineage core and shell genes in uncultured planktonic thaumarchaeota and euryarchaeota.</title>
        <authorList>
            <person name="Deschamps P."/>
            <person name="Zivanovic Y."/>
            <person name="Moreira D."/>
            <person name="Rodriguez-Valera F."/>
            <person name="Lopez-Garcia P."/>
        </authorList>
    </citation>
    <scope>NUCLEOTIDE SEQUENCE</scope>
</reference>
<dbReference type="InterPro" id="IPR018747">
    <property type="entry name" value="DUF2299"/>
</dbReference>
<protein>
    <recommendedName>
        <fullName evidence="2">DUF2299 domain-containing protein</fullName>
    </recommendedName>
</protein>
<dbReference type="Pfam" id="PF10061">
    <property type="entry name" value="DUF2299"/>
    <property type="match status" value="1"/>
</dbReference>
<accession>A0A075HL88</accession>
<dbReference type="Gene3D" id="3.30.1460.10">
    <property type="match status" value="1"/>
</dbReference>